<comment type="similarity">
    <text evidence="1 8">Belongs to the helicase family. RecQ subfamily.</text>
</comment>
<evidence type="ECO:0000313" key="11">
    <source>
        <dbReference type="Proteomes" id="UP000050795"/>
    </source>
</evidence>
<keyword evidence="5" id="KW-0238">DNA-binding</keyword>
<comment type="catalytic activity">
    <reaction evidence="7 8">
        <text>Couples ATP hydrolysis with the unwinding of duplex DNA by translocating in the 3'-5' direction.</text>
        <dbReference type="EC" id="5.6.2.4"/>
    </reaction>
</comment>
<dbReference type="CDD" id="cd18794">
    <property type="entry name" value="SF2_C_RecQ"/>
    <property type="match status" value="1"/>
</dbReference>
<evidence type="ECO:0000256" key="6">
    <source>
        <dbReference type="ARBA" id="ARBA00023235"/>
    </source>
</evidence>
<dbReference type="InterPro" id="IPR036388">
    <property type="entry name" value="WH-like_DNA-bd_sf"/>
</dbReference>
<feature type="domain" description="Helicase C-terminal" evidence="10">
    <location>
        <begin position="35"/>
        <end position="183"/>
    </location>
</feature>
<dbReference type="GO" id="GO:0016787">
    <property type="term" value="F:hydrolase activity"/>
    <property type="evidence" value="ECO:0007669"/>
    <property type="project" value="UniProtKB-KW"/>
</dbReference>
<dbReference type="NCBIfam" id="TIGR00614">
    <property type="entry name" value="recQ_fam"/>
    <property type="match status" value="1"/>
</dbReference>
<keyword evidence="8" id="KW-0539">Nucleus</keyword>
<dbReference type="Pfam" id="PF16124">
    <property type="entry name" value="RecQ_Zn_bind"/>
    <property type="match status" value="1"/>
</dbReference>
<name>A0AA85JHA2_TRIRE</name>
<evidence type="ECO:0000259" key="10">
    <source>
        <dbReference type="PROSITE" id="PS51194"/>
    </source>
</evidence>
<dbReference type="EC" id="5.6.2.4" evidence="8"/>
<organism evidence="11 12">
    <name type="scientific">Trichobilharzia regenti</name>
    <name type="common">Nasal bird schistosome</name>
    <dbReference type="NCBI Taxonomy" id="157069"/>
    <lineage>
        <taxon>Eukaryota</taxon>
        <taxon>Metazoa</taxon>
        <taxon>Spiralia</taxon>
        <taxon>Lophotrochozoa</taxon>
        <taxon>Platyhelminthes</taxon>
        <taxon>Trematoda</taxon>
        <taxon>Digenea</taxon>
        <taxon>Strigeidida</taxon>
        <taxon>Schistosomatoidea</taxon>
        <taxon>Schistosomatidae</taxon>
        <taxon>Trichobilharzia</taxon>
    </lineage>
</organism>
<dbReference type="SMART" id="SM00490">
    <property type="entry name" value="HELICc"/>
    <property type="match status" value="1"/>
</dbReference>
<dbReference type="GO" id="GO:0005524">
    <property type="term" value="F:ATP binding"/>
    <property type="evidence" value="ECO:0007669"/>
    <property type="project" value="UniProtKB-KW"/>
</dbReference>
<evidence type="ECO:0000256" key="5">
    <source>
        <dbReference type="ARBA" id="ARBA00023125"/>
    </source>
</evidence>
<keyword evidence="8" id="KW-0067">ATP-binding</keyword>
<dbReference type="GO" id="GO:0003677">
    <property type="term" value="F:DNA binding"/>
    <property type="evidence" value="ECO:0007669"/>
    <property type="project" value="UniProtKB-KW"/>
</dbReference>
<proteinExistence type="inferred from homology"/>
<dbReference type="PROSITE" id="PS51194">
    <property type="entry name" value="HELICASE_CTER"/>
    <property type="match status" value="1"/>
</dbReference>
<reference evidence="11" key="1">
    <citation type="submission" date="2022-06" db="EMBL/GenBank/DDBJ databases">
        <authorList>
            <person name="Berger JAMES D."/>
            <person name="Berger JAMES D."/>
        </authorList>
    </citation>
    <scope>NUCLEOTIDE SEQUENCE [LARGE SCALE GENOMIC DNA]</scope>
</reference>
<keyword evidence="2" id="KW-0479">Metal-binding</keyword>
<dbReference type="SUPFAM" id="SSF52540">
    <property type="entry name" value="P-loop containing nucleoside triphosphate hydrolases"/>
    <property type="match status" value="1"/>
</dbReference>
<dbReference type="GO" id="GO:0000724">
    <property type="term" value="P:double-strand break repair via homologous recombination"/>
    <property type="evidence" value="ECO:0007669"/>
    <property type="project" value="TreeGrafter"/>
</dbReference>
<dbReference type="FunFam" id="3.40.50.300:FF:001975">
    <property type="entry name" value="ATP-dependent DNA helicase"/>
    <property type="match status" value="1"/>
</dbReference>
<accession>A0AA85JHA2</accession>
<dbReference type="PANTHER" id="PTHR13710">
    <property type="entry name" value="DNA HELICASE RECQ FAMILY MEMBER"/>
    <property type="match status" value="1"/>
</dbReference>
<feature type="region of interest" description="Disordered" evidence="9">
    <location>
        <begin position="367"/>
        <end position="388"/>
    </location>
</feature>
<protein>
    <recommendedName>
        <fullName evidence="8">ATP-dependent DNA helicase</fullName>
        <ecNumber evidence="8">5.6.2.4</ecNumber>
    </recommendedName>
</protein>
<dbReference type="Gene3D" id="3.40.50.300">
    <property type="entry name" value="P-loop containing nucleotide triphosphate hydrolases"/>
    <property type="match status" value="1"/>
</dbReference>
<reference evidence="12" key="2">
    <citation type="submission" date="2023-11" db="UniProtKB">
        <authorList>
            <consortium name="WormBaseParasite"/>
        </authorList>
    </citation>
    <scope>IDENTIFICATION</scope>
</reference>
<dbReference type="PANTHER" id="PTHR13710:SF105">
    <property type="entry name" value="ATP-DEPENDENT DNA HELICASE Q1"/>
    <property type="match status" value="1"/>
</dbReference>
<dbReference type="GO" id="GO:0005634">
    <property type="term" value="C:nucleus"/>
    <property type="evidence" value="ECO:0007669"/>
    <property type="project" value="UniProtKB-SubCell"/>
</dbReference>
<dbReference type="InterPro" id="IPR001650">
    <property type="entry name" value="Helicase_C-like"/>
</dbReference>
<dbReference type="WBParaSite" id="TREG1_2290.1">
    <property type="protein sequence ID" value="TREG1_2290.1"/>
    <property type="gene ID" value="TREG1_2290"/>
</dbReference>
<dbReference type="GO" id="GO:0005737">
    <property type="term" value="C:cytoplasm"/>
    <property type="evidence" value="ECO:0007669"/>
    <property type="project" value="TreeGrafter"/>
</dbReference>
<dbReference type="GO" id="GO:0046872">
    <property type="term" value="F:metal ion binding"/>
    <property type="evidence" value="ECO:0007669"/>
    <property type="project" value="UniProtKB-KW"/>
</dbReference>
<dbReference type="InterPro" id="IPR032284">
    <property type="entry name" value="RecQ_Zn-bd"/>
</dbReference>
<evidence type="ECO:0000256" key="9">
    <source>
        <dbReference type="SAM" id="MobiDB-lite"/>
    </source>
</evidence>
<dbReference type="AlphaFoldDB" id="A0AA85JHA2"/>
<dbReference type="InterPro" id="IPR027417">
    <property type="entry name" value="P-loop_NTPase"/>
</dbReference>
<keyword evidence="3 8" id="KW-0378">Hydrolase</keyword>
<evidence type="ECO:0000256" key="4">
    <source>
        <dbReference type="ARBA" id="ARBA00022806"/>
    </source>
</evidence>
<dbReference type="GO" id="GO:0043138">
    <property type="term" value="F:3'-5' DNA helicase activity"/>
    <property type="evidence" value="ECO:0007669"/>
    <property type="project" value="UniProtKB-EC"/>
</dbReference>
<keyword evidence="8" id="KW-0547">Nucleotide-binding</keyword>
<evidence type="ECO:0000256" key="1">
    <source>
        <dbReference type="ARBA" id="ARBA00005446"/>
    </source>
</evidence>
<keyword evidence="11" id="KW-1185">Reference proteome</keyword>
<dbReference type="InterPro" id="IPR004589">
    <property type="entry name" value="DNA_helicase_ATP-dep_RecQ"/>
</dbReference>
<comment type="catalytic activity">
    <reaction evidence="8">
        <text>ATP + H2O = ADP + phosphate + H(+)</text>
        <dbReference type="Rhea" id="RHEA:13065"/>
        <dbReference type="ChEBI" id="CHEBI:15377"/>
        <dbReference type="ChEBI" id="CHEBI:15378"/>
        <dbReference type="ChEBI" id="CHEBI:30616"/>
        <dbReference type="ChEBI" id="CHEBI:43474"/>
        <dbReference type="ChEBI" id="CHEBI:456216"/>
    </reaction>
</comment>
<keyword evidence="4 8" id="KW-0347">Helicase</keyword>
<keyword evidence="6" id="KW-0413">Isomerase</keyword>
<dbReference type="Pfam" id="PF00271">
    <property type="entry name" value="Helicase_C"/>
    <property type="match status" value="1"/>
</dbReference>
<dbReference type="Gene3D" id="1.10.10.10">
    <property type="entry name" value="Winged helix-like DNA-binding domain superfamily/Winged helix DNA-binding domain"/>
    <property type="match status" value="1"/>
</dbReference>
<comment type="subcellular location">
    <subcellularLocation>
        <location evidence="8">Nucleus</location>
    </subcellularLocation>
</comment>
<evidence type="ECO:0000256" key="2">
    <source>
        <dbReference type="ARBA" id="ARBA00022723"/>
    </source>
</evidence>
<dbReference type="GO" id="GO:0009378">
    <property type="term" value="F:four-way junction helicase activity"/>
    <property type="evidence" value="ECO:0007669"/>
    <property type="project" value="TreeGrafter"/>
</dbReference>
<evidence type="ECO:0000256" key="3">
    <source>
        <dbReference type="ARBA" id="ARBA00022801"/>
    </source>
</evidence>
<dbReference type="Proteomes" id="UP000050795">
    <property type="component" value="Unassembled WGS sequence"/>
</dbReference>
<evidence type="ECO:0000256" key="8">
    <source>
        <dbReference type="RuleBase" id="RU364117"/>
    </source>
</evidence>
<sequence>MLGINIDKCLVLRTSYNRENLNYYVETVSGSTKSTVSHLYELIRKKYSNKSGIVYCFSQKDTEDVSSELKNLGLKSAPYHANLDFNYRSKVHSDWVQGRIHVIVATVAFGMGIDKSDVRFVIHYSTSKSLENYYQESGRAGRDSQPADCILMWRYSDLFRLASMVSSERTGIEKLLQMIEYCINPDKCRRYLLSKHLGDTSWSIDDCKNACDNCQRKCAENSDKSYHLVQIKITELLEATKELLYNQSLTKQERITGLKLVDLMTNSNKKINSISQKLLNDAVTNTTISSNKVVLAVVKPEREFYEYFISWCLIKEYLKLDFHFTPYSTVCYVVVNDDHVTEGGDDGDDATVMPYLLLPAEEKEIEKCHVPPPQPPAKRQRVDLTDSD</sequence>
<evidence type="ECO:0000313" key="12">
    <source>
        <dbReference type="WBParaSite" id="TREG1_2290.1"/>
    </source>
</evidence>
<dbReference type="GO" id="GO:0005694">
    <property type="term" value="C:chromosome"/>
    <property type="evidence" value="ECO:0007669"/>
    <property type="project" value="TreeGrafter"/>
</dbReference>
<evidence type="ECO:0000256" key="7">
    <source>
        <dbReference type="ARBA" id="ARBA00034617"/>
    </source>
</evidence>